<keyword evidence="2" id="KW-1185">Reference proteome</keyword>
<dbReference type="AlphaFoldDB" id="A0AAV0Y7Q4"/>
<dbReference type="Proteomes" id="UP001160148">
    <property type="component" value="Unassembled WGS sequence"/>
</dbReference>
<evidence type="ECO:0000313" key="1">
    <source>
        <dbReference type="EMBL" id="CAI6375963.1"/>
    </source>
</evidence>
<name>A0AAV0Y7Q4_9HEMI</name>
<comment type="caution">
    <text evidence="1">The sequence shown here is derived from an EMBL/GenBank/DDBJ whole genome shotgun (WGS) entry which is preliminary data.</text>
</comment>
<gene>
    <name evidence="1" type="ORF">MEUPH1_LOCUS29396</name>
</gene>
<accession>A0AAV0Y7Q4</accession>
<sequence length="117" mass="14045">MALKTLWMLLRVLKKWHNWKDNKSQIKTNRVLLKDVVALRAERGKCNIYYKTDITNNFYQELDFLNKSHLKKTPLPPSKTTPCGIHENKREEHIDRLKQVLPDNRKTFWKNLPVNFT</sequence>
<protein>
    <submittedName>
        <fullName evidence="1">Uncharacterized protein</fullName>
    </submittedName>
</protein>
<reference evidence="1 2" key="1">
    <citation type="submission" date="2023-01" db="EMBL/GenBank/DDBJ databases">
        <authorList>
            <person name="Whitehead M."/>
        </authorList>
    </citation>
    <scope>NUCLEOTIDE SEQUENCE [LARGE SCALE GENOMIC DNA]</scope>
</reference>
<proteinExistence type="predicted"/>
<organism evidence="1 2">
    <name type="scientific">Macrosiphum euphorbiae</name>
    <name type="common">potato aphid</name>
    <dbReference type="NCBI Taxonomy" id="13131"/>
    <lineage>
        <taxon>Eukaryota</taxon>
        <taxon>Metazoa</taxon>
        <taxon>Ecdysozoa</taxon>
        <taxon>Arthropoda</taxon>
        <taxon>Hexapoda</taxon>
        <taxon>Insecta</taxon>
        <taxon>Pterygota</taxon>
        <taxon>Neoptera</taxon>
        <taxon>Paraneoptera</taxon>
        <taxon>Hemiptera</taxon>
        <taxon>Sternorrhyncha</taxon>
        <taxon>Aphidomorpha</taxon>
        <taxon>Aphidoidea</taxon>
        <taxon>Aphididae</taxon>
        <taxon>Macrosiphini</taxon>
        <taxon>Macrosiphum</taxon>
    </lineage>
</organism>
<dbReference type="EMBL" id="CARXXK010001399">
    <property type="protein sequence ID" value="CAI6375963.1"/>
    <property type="molecule type" value="Genomic_DNA"/>
</dbReference>
<evidence type="ECO:0000313" key="2">
    <source>
        <dbReference type="Proteomes" id="UP001160148"/>
    </source>
</evidence>